<evidence type="ECO:0000313" key="4">
    <source>
        <dbReference type="RefSeq" id="XP_021097104.1"/>
    </source>
</evidence>
<proteinExistence type="predicted"/>
<organism evidence="3 4">
    <name type="scientific">Heterocephalus glaber</name>
    <name type="common">Naked mole rat</name>
    <dbReference type="NCBI Taxonomy" id="10181"/>
    <lineage>
        <taxon>Eukaryota</taxon>
        <taxon>Metazoa</taxon>
        <taxon>Chordata</taxon>
        <taxon>Craniata</taxon>
        <taxon>Vertebrata</taxon>
        <taxon>Euteleostomi</taxon>
        <taxon>Mammalia</taxon>
        <taxon>Eutheria</taxon>
        <taxon>Euarchontoglires</taxon>
        <taxon>Glires</taxon>
        <taxon>Rodentia</taxon>
        <taxon>Hystricomorpha</taxon>
        <taxon>Bathyergidae</taxon>
        <taxon>Heterocephalus</taxon>
    </lineage>
</organism>
<gene>
    <name evidence="4" type="primary">Ccni2</name>
</gene>
<dbReference type="Proteomes" id="UP000694906">
    <property type="component" value="Unplaced"/>
</dbReference>
<dbReference type="RefSeq" id="XP_021097104.1">
    <property type="nucleotide sequence ID" value="XM_021241445.1"/>
</dbReference>
<dbReference type="AlphaFoldDB" id="A0AAX6RL08"/>
<feature type="compositionally biased region" description="Pro residues" evidence="1">
    <location>
        <begin position="33"/>
        <end position="42"/>
    </location>
</feature>
<evidence type="ECO:0000313" key="3">
    <source>
        <dbReference type="Proteomes" id="UP000694906"/>
    </source>
</evidence>
<dbReference type="CTD" id="645121"/>
<keyword evidence="3" id="KW-1185">Reference proteome</keyword>
<dbReference type="Pfam" id="PF00134">
    <property type="entry name" value="Cyclin_N"/>
    <property type="match status" value="1"/>
</dbReference>
<feature type="compositionally biased region" description="Low complexity" evidence="1">
    <location>
        <begin position="52"/>
        <end position="64"/>
    </location>
</feature>
<accession>A0AAX6RL08</accession>
<dbReference type="SUPFAM" id="SSF47954">
    <property type="entry name" value="Cyclin-like"/>
    <property type="match status" value="1"/>
</dbReference>
<dbReference type="InterPro" id="IPR006671">
    <property type="entry name" value="Cyclin_N"/>
</dbReference>
<feature type="region of interest" description="Disordered" evidence="1">
    <location>
        <begin position="1"/>
        <end position="77"/>
    </location>
</feature>
<reference evidence="4" key="1">
    <citation type="submission" date="2025-08" db="UniProtKB">
        <authorList>
            <consortium name="RefSeq"/>
        </authorList>
    </citation>
    <scope>IDENTIFICATION</scope>
</reference>
<dbReference type="InterPro" id="IPR036915">
    <property type="entry name" value="Cyclin-like_sf"/>
</dbReference>
<dbReference type="GeneID" id="106010588"/>
<name>A0AAX6RL08_HETGA</name>
<evidence type="ECO:0000256" key="1">
    <source>
        <dbReference type="SAM" id="MobiDB-lite"/>
    </source>
</evidence>
<protein>
    <submittedName>
        <fullName evidence="4">Cyclin-I2</fullName>
    </submittedName>
</protein>
<sequence length="224" mass="25055">MASGAQPPAGSEPRAEGAGGARSAGGLSDAEPQRPPPPPPPARSAEPRWPRARSSSAPAASEARAPPPPRTPCDLRGPLDERRVLEHLHVALRREARVWRGGSLQPEIRGAFLEVVVWLLERENAFHFARTTFNLALSIFGRLLVSVKVSECHLQCAIITCLRLAAKLNEEEETLEDKWRSRTEARSCRFFWPRWLMLARWMQPALNTVNSTCKRLHKALWPQL</sequence>
<feature type="domain" description="Cyclin N-terminal" evidence="2">
    <location>
        <begin position="115"/>
        <end position="172"/>
    </location>
</feature>
<dbReference type="Gene3D" id="1.10.472.10">
    <property type="entry name" value="Cyclin-like"/>
    <property type="match status" value="1"/>
</dbReference>
<evidence type="ECO:0000259" key="2">
    <source>
        <dbReference type="Pfam" id="PF00134"/>
    </source>
</evidence>